<name>A0A6L6IWB7_9RHOB</name>
<sequence>MIDLLLLAGVALCVISVLWAVVSLLRTEAPRGAAVTLVLGIVALFAGSALDERPFGIESLGQSWQRLVSGESFGTGSITVPPAAVTEDQGATDAPAASEPAPQAPMQGNGGEANPEAEPAAPGVEAPAATPEAAQPAQ</sequence>
<comment type="caution">
    <text evidence="3">The sequence shown here is derived from an EMBL/GenBank/DDBJ whole genome shotgun (WGS) entry which is preliminary data.</text>
</comment>
<evidence type="ECO:0000313" key="4">
    <source>
        <dbReference type="Proteomes" id="UP000478740"/>
    </source>
</evidence>
<keyword evidence="2" id="KW-0812">Transmembrane</keyword>
<feature type="compositionally biased region" description="Low complexity" evidence="1">
    <location>
        <begin position="112"/>
        <end position="138"/>
    </location>
</feature>
<dbReference type="RefSeq" id="WP_155042829.1">
    <property type="nucleotide sequence ID" value="NZ_WMIH01000001.1"/>
</dbReference>
<feature type="transmembrane region" description="Helical" evidence="2">
    <location>
        <begin position="30"/>
        <end position="50"/>
    </location>
</feature>
<evidence type="ECO:0000256" key="1">
    <source>
        <dbReference type="SAM" id="MobiDB-lite"/>
    </source>
</evidence>
<keyword evidence="2" id="KW-1133">Transmembrane helix</keyword>
<keyword evidence="4" id="KW-1185">Reference proteome</keyword>
<evidence type="ECO:0000313" key="3">
    <source>
        <dbReference type="EMBL" id="MTH62894.1"/>
    </source>
</evidence>
<accession>A0A6L6IWB7</accession>
<dbReference type="AlphaFoldDB" id="A0A6L6IWB7"/>
<protein>
    <submittedName>
        <fullName evidence="3">Uncharacterized protein</fullName>
    </submittedName>
</protein>
<reference evidence="3 4" key="1">
    <citation type="submission" date="2019-11" db="EMBL/GenBank/DDBJ databases">
        <authorList>
            <person name="Dong K."/>
        </authorList>
    </citation>
    <scope>NUCLEOTIDE SEQUENCE [LARGE SCALE GENOMIC DNA]</scope>
    <source>
        <strain evidence="3 4">DK608</strain>
    </source>
</reference>
<dbReference type="Proteomes" id="UP000478740">
    <property type="component" value="Unassembled WGS sequence"/>
</dbReference>
<evidence type="ECO:0000256" key="2">
    <source>
        <dbReference type="SAM" id="Phobius"/>
    </source>
</evidence>
<keyword evidence="2" id="KW-0472">Membrane</keyword>
<proteinExistence type="predicted"/>
<gene>
    <name evidence="3" type="ORF">GL284_01270</name>
</gene>
<feature type="region of interest" description="Disordered" evidence="1">
    <location>
        <begin position="78"/>
        <end position="138"/>
    </location>
</feature>
<feature type="compositionally biased region" description="Low complexity" evidence="1">
    <location>
        <begin position="94"/>
        <end position="105"/>
    </location>
</feature>
<dbReference type="EMBL" id="WMII01000001">
    <property type="protein sequence ID" value="MTH62894.1"/>
    <property type="molecule type" value="Genomic_DNA"/>
</dbReference>
<organism evidence="3 4">
    <name type="scientific">Paracoccus shanxieyensis</name>
    <dbReference type="NCBI Taxonomy" id="2675752"/>
    <lineage>
        <taxon>Bacteria</taxon>
        <taxon>Pseudomonadati</taxon>
        <taxon>Pseudomonadota</taxon>
        <taxon>Alphaproteobacteria</taxon>
        <taxon>Rhodobacterales</taxon>
        <taxon>Paracoccaceae</taxon>
        <taxon>Paracoccus</taxon>
    </lineage>
</organism>